<evidence type="ECO:0000256" key="1">
    <source>
        <dbReference type="ARBA" id="ARBA00005986"/>
    </source>
</evidence>
<keyword evidence="4" id="KW-1185">Reference proteome</keyword>
<protein>
    <recommendedName>
        <fullName evidence="2">EthD domain-containing protein</fullName>
    </recommendedName>
</protein>
<organism evidence="3 4">
    <name type="scientific">Sodiomyces alkalinus (strain CBS 110278 / VKM F-3762 / F11)</name>
    <name type="common">Alkaliphilic filamentous fungus</name>
    <dbReference type="NCBI Taxonomy" id="1314773"/>
    <lineage>
        <taxon>Eukaryota</taxon>
        <taxon>Fungi</taxon>
        <taxon>Dikarya</taxon>
        <taxon>Ascomycota</taxon>
        <taxon>Pezizomycotina</taxon>
        <taxon>Sordariomycetes</taxon>
        <taxon>Hypocreomycetidae</taxon>
        <taxon>Glomerellales</taxon>
        <taxon>Plectosphaerellaceae</taxon>
        <taxon>Sodiomyces</taxon>
    </lineage>
</organism>
<evidence type="ECO:0000313" key="3">
    <source>
        <dbReference type="EMBL" id="ROT38219.1"/>
    </source>
</evidence>
<dbReference type="GO" id="GO:0016491">
    <property type="term" value="F:oxidoreductase activity"/>
    <property type="evidence" value="ECO:0007669"/>
    <property type="project" value="InterPro"/>
</dbReference>
<sequence>MVFSSMIFAARRAGITHEEFKKRYEQHMRMVEEICGDAMPLSHTRWYLKHEGADDKPVLLAGKADEMRYDAIVQLVFEDEAAYRRFYSALLTEEANARIEADEAGFWDREKMQVAVIGDVKETKK</sequence>
<dbReference type="InterPro" id="IPR009799">
    <property type="entry name" value="EthD_dom"/>
</dbReference>
<name>A0A3N2PUP4_SODAK</name>
<dbReference type="AlphaFoldDB" id="A0A3N2PUP4"/>
<dbReference type="Gene3D" id="3.30.70.100">
    <property type="match status" value="1"/>
</dbReference>
<accession>A0A3N2PUP4</accession>
<feature type="domain" description="EthD" evidence="2">
    <location>
        <begin position="13"/>
        <end position="109"/>
    </location>
</feature>
<dbReference type="SUPFAM" id="SSF54909">
    <property type="entry name" value="Dimeric alpha+beta barrel"/>
    <property type="match status" value="1"/>
</dbReference>
<proteinExistence type="inferred from homology"/>
<evidence type="ECO:0000259" key="2">
    <source>
        <dbReference type="Pfam" id="PF07110"/>
    </source>
</evidence>
<dbReference type="RefSeq" id="XP_028466025.1">
    <property type="nucleotide sequence ID" value="XM_028609209.1"/>
</dbReference>
<dbReference type="GeneID" id="39577687"/>
<dbReference type="Proteomes" id="UP000272025">
    <property type="component" value="Unassembled WGS sequence"/>
</dbReference>
<dbReference type="InterPro" id="IPR011008">
    <property type="entry name" value="Dimeric_a/b-barrel"/>
</dbReference>
<comment type="similarity">
    <text evidence="1">Belongs to the tpcK family.</text>
</comment>
<dbReference type="Pfam" id="PF07110">
    <property type="entry name" value="EthD"/>
    <property type="match status" value="1"/>
</dbReference>
<reference evidence="3 4" key="1">
    <citation type="journal article" date="2018" name="Mol. Ecol.">
        <title>The obligate alkalophilic soda-lake fungus Sodiomyces alkalinus has shifted to a protein diet.</title>
        <authorList>
            <person name="Grum-Grzhimaylo A.A."/>
            <person name="Falkoski D.L."/>
            <person name="van den Heuvel J."/>
            <person name="Valero-Jimenez C.A."/>
            <person name="Min B."/>
            <person name="Choi I.G."/>
            <person name="Lipzen A."/>
            <person name="Daum C.G."/>
            <person name="Aanen D.K."/>
            <person name="Tsang A."/>
            <person name="Henrissat B."/>
            <person name="Bilanenko E.N."/>
            <person name="de Vries R.P."/>
            <person name="van Kan J.A.L."/>
            <person name="Grigoriev I.V."/>
            <person name="Debets A.J.M."/>
        </authorList>
    </citation>
    <scope>NUCLEOTIDE SEQUENCE [LARGE SCALE GENOMIC DNA]</scope>
    <source>
        <strain evidence="3 4">F11</strain>
    </source>
</reference>
<evidence type="ECO:0000313" key="4">
    <source>
        <dbReference type="Proteomes" id="UP000272025"/>
    </source>
</evidence>
<gene>
    <name evidence="3" type="ORF">SODALDRAFT_312785</name>
</gene>
<dbReference type="EMBL" id="ML119056">
    <property type="protein sequence ID" value="ROT38219.1"/>
    <property type="molecule type" value="Genomic_DNA"/>
</dbReference>
<dbReference type="OrthoDB" id="2519291at2759"/>